<feature type="region of interest" description="Disordered" evidence="1">
    <location>
        <begin position="133"/>
        <end position="162"/>
    </location>
</feature>
<feature type="compositionally biased region" description="Polar residues" evidence="1">
    <location>
        <begin position="137"/>
        <end position="147"/>
    </location>
</feature>
<dbReference type="EMBL" id="CP104311">
    <property type="protein sequence ID" value="WWF02024.1"/>
    <property type="molecule type" value="Genomic_DNA"/>
</dbReference>
<evidence type="ECO:0000313" key="2">
    <source>
        <dbReference type="EMBL" id="WWF02024.1"/>
    </source>
</evidence>
<name>A0ABZ2F481_METCP</name>
<dbReference type="PROSITE" id="PS51257">
    <property type="entry name" value="PROKAR_LIPOPROTEIN"/>
    <property type="match status" value="1"/>
</dbReference>
<gene>
    <name evidence="2" type="ORF">N4J17_16405</name>
</gene>
<reference evidence="2 3" key="1">
    <citation type="submission" date="2022-09" db="EMBL/GenBank/DDBJ databases">
        <authorList>
            <person name="Giprobiosintez L."/>
        </authorList>
    </citation>
    <scope>NUCLEOTIDE SEQUENCE [LARGE SCALE GENOMIC DNA]</scope>
    <source>
        <strain evidence="3">VKPM-B-12549 (GBS-15)</strain>
    </source>
</reference>
<organism evidence="2 3">
    <name type="scientific">Methylococcus capsulatus</name>
    <dbReference type="NCBI Taxonomy" id="414"/>
    <lineage>
        <taxon>Bacteria</taxon>
        <taxon>Pseudomonadati</taxon>
        <taxon>Pseudomonadota</taxon>
        <taxon>Gammaproteobacteria</taxon>
        <taxon>Methylococcales</taxon>
        <taxon>Methylococcaceae</taxon>
        <taxon>Methylococcus</taxon>
    </lineage>
</organism>
<protein>
    <recommendedName>
        <fullName evidence="4">Lipoprotein</fullName>
    </recommendedName>
</protein>
<accession>A0ABZ2F481</accession>
<dbReference type="RefSeq" id="WP_232470448.1">
    <property type="nucleotide sequence ID" value="NZ_CP104311.1"/>
</dbReference>
<evidence type="ECO:0008006" key="4">
    <source>
        <dbReference type="Google" id="ProtNLM"/>
    </source>
</evidence>
<sequence>MRHPTAIVNIALLIGNVLTGCAAIRTRTPEGSDVTMNEKEFATYVEHVFRHHNRVLNELITSENTAVANGDVDAGELEDAETDMIRTCDPLNEVVAAEAEQHHASFSTLMKLADVVPECESLTRELEALLHPVPASLTDTNTNKSGGETSGTAGGPASDTAP</sequence>
<keyword evidence="3" id="KW-1185">Reference proteome</keyword>
<dbReference type="Proteomes" id="UP001359308">
    <property type="component" value="Chromosome"/>
</dbReference>
<evidence type="ECO:0000313" key="3">
    <source>
        <dbReference type="Proteomes" id="UP001359308"/>
    </source>
</evidence>
<proteinExistence type="predicted"/>
<evidence type="ECO:0000256" key="1">
    <source>
        <dbReference type="SAM" id="MobiDB-lite"/>
    </source>
</evidence>